<evidence type="ECO:0000256" key="3">
    <source>
        <dbReference type="ARBA" id="ARBA00022729"/>
    </source>
</evidence>
<evidence type="ECO:0000256" key="1">
    <source>
        <dbReference type="ARBA" id="ARBA00004442"/>
    </source>
</evidence>
<keyword evidence="5" id="KW-0998">Cell outer membrane</keyword>
<name>A0A4Q7MRM2_9BACT</name>
<dbReference type="Proteomes" id="UP000293874">
    <property type="component" value="Unassembled WGS sequence"/>
</dbReference>
<dbReference type="SUPFAM" id="SSF48452">
    <property type="entry name" value="TPR-like"/>
    <property type="match status" value="1"/>
</dbReference>
<feature type="domain" description="SusD-like N-terminal" evidence="7">
    <location>
        <begin position="19"/>
        <end position="246"/>
    </location>
</feature>
<feature type="domain" description="RagB/SusD" evidence="6">
    <location>
        <begin position="355"/>
        <end position="443"/>
    </location>
</feature>
<dbReference type="InterPro" id="IPR012944">
    <property type="entry name" value="SusD_RagB_dom"/>
</dbReference>
<keyword evidence="4" id="KW-0472">Membrane</keyword>
<dbReference type="PROSITE" id="PS51257">
    <property type="entry name" value="PROKAR_LIPOPROTEIN"/>
    <property type="match status" value="1"/>
</dbReference>
<keyword evidence="3" id="KW-0732">Signal</keyword>
<organism evidence="8 9">
    <name type="scientific">Pseudobacter ginsenosidimutans</name>
    <dbReference type="NCBI Taxonomy" id="661488"/>
    <lineage>
        <taxon>Bacteria</taxon>
        <taxon>Pseudomonadati</taxon>
        <taxon>Bacteroidota</taxon>
        <taxon>Chitinophagia</taxon>
        <taxon>Chitinophagales</taxon>
        <taxon>Chitinophagaceae</taxon>
        <taxon>Pseudobacter</taxon>
    </lineage>
</organism>
<evidence type="ECO:0000256" key="5">
    <source>
        <dbReference type="ARBA" id="ARBA00023237"/>
    </source>
</evidence>
<keyword evidence="9" id="KW-1185">Reference proteome</keyword>
<evidence type="ECO:0000256" key="2">
    <source>
        <dbReference type="ARBA" id="ARBA00006275"/>
    </source>
</evidence>
<sequence>MRLLLIFISLLTIASGCNKWLDAKPKTLIESEQLFKSEKGFEDAMYGVYTTMSRSSLYGEQLTMSFLDVLAQQYNCQSKPSHIFYQVANYNYLDGGVKTRIDSIWSLMYFSITNLNNVLLNIEGKKSMFQPQNYDLIKGEAIGLRAFLHFDLLRLFGAPCLTGAAKPAIPYIKTVSGGVTPLSTVSAALDSVISELKTASALLSGYKTINYNYYEPENQLQNDWLNHRQSHFNYWAAEATLARAYLYKGDKQQALVHAQNVIDAGFFDFQTPKRISDLNDRTFIPEHVFALSKFDIRPLENKYFRVTGGVNVGTDIQLTNSYGNGGVVDQIYEINAGGVSDIRYGRLWELSGSVYFCSKWWQESSNPIFNNWVPLVRLPEMYYIAAECSDPATATTYLNTVREYRGVPDLPTGLDAAAVQQELLKEYQKEFYAEGQLFYYYKRLNSPVIRFSVIAPSERAYTLPLPDSELQYRN</sequence>
<accession>A0A4Q7MRM2</accession>
<dbReference type="InterPro" id="IPR033985">
    <property type="entry name" value="SusD-like_N"/>
</dbReference>
<dbReference type="RefSeq" id="WP_130541615.1">
    <property type="nucleotide sequence ID" value="NZ_CP042431.1"/>
</dbReference>
<evidence type="ECO:0000313" key="8">
    <source>
        <dbReference type="EMBL" id="RZS71078.1"/>
    </source>
</evidence>
<comment type="similarity">
    <text evidence="2">Belongs to the SusD family.</text>
</comment>
<reference evidence="8 9" key="1">
    <citation type="submission" date="2019-02" db="EMBL/GenBank/DDBJ databases">
        <title>Genomic Encyclopedia of Type Strains, Phase IV (KMG-IV): sequencing the most valuable type-strain genomes for metagenomic binning, comparative biology and taxonomic classification.</title>
        <authorList>
            <person name="Goeker M."/>
        </authorList>
    </citation>
    <scope>NUCLEOTIDE SEQUENCE [LARGE SCALE GENOMIC DNA]</scope>
    <source>
        <strain evidence="8 9">DSM 18116</strain>
    </source>
</reference>
<dbReference type="EMBL" id="SGXA01000002">
    <property type="protein sequence ID" value="RZS71078.1"/>
    <property type="molecule type" value="Genomic_DNA"/>
</dbReference>
<comment type="subcellular location">
    <subcellularLocation>
        <location evidence="1">Cell outer membrane</location>
    </subcellularLocation>
</comment>
<evidence type="ECO:0000256" key="4">
    <source>
        <dbReference type="ARBA" id="ARBA00023136"/>
    </source>
</evidence>
<dbReference type="Gene3D" id="1.25.40.390">
    <property type="match status" value="1"/>
</dbReference>
<dbReference type="AlphaFoldDB" id="A0A4Q7MRM2"/>
<gene>
    <name evidence="8" type="ORF">EV199_2979</name>
</gene>
<dbReference type="GO" id="GO:0009279">
    <property type="term" value="C:cell outer membrane"/>
    <property type="evidence" value="ECO:0007669"/>
    <property type="project" value="UniProtKB-SubCell"/>
</dbReference>
<evidence type="ECO:0000259" key="6">
    <source>
        <dbReference type="Pfam" id="PF07980"/>
    </source>
</evidence>
<evidence type="ECO:0000259" key="7">
    <source>
        <dbReference type="Pfam" id="PF14322"/>
    </source>
</evidence>
<evidence type="ECO:0000313" key="9">
    <source>
        <dbReference type="Proteomes" id="UP000293874"/>
    </source>
</evidence>
<protein>
    <submittedName>
        <fullName evidence="8">SusD-like starch-binding protein associating with outer membrane</fullName>
    </submittedName>
</protein>
<dbReference type="OrthoDB" id="1097962at2"/>
<proteinExistence type="inferred from homology"/>
<dbReference type="Pfam" id="PF14322">
    <property type="entry name" value="SusD-like_3"/>
    <property type="match status" value="1"/>
</dbReference>
<comment type="caution">
    <text evidence="8">The sequence shown here is derived from an EMBL/GenBank/DDBJ whole genome shotgun (WGS) entry which is preliminary data.</text>
</comment>
<dbReference type="Pfam" id="PF07980">
    <property type="entry name" value="SusD_RagB"/>
    <property type="match status" value="1"/>
</dbReference>
<dbReference type="InterPro" id="IPR011990">
    <property type="entry name" value="TPR-like_helical_dom_sf"/>
</dbReference>